<sequence>MASPFIPLCLSLLLAICIPYSIHEHPDYCDCCECPLILMALTGLLFIFYIPYKDIFANEFQVLDWMHLFAAVGVHLSALHMLVVCRRKGV</sequence>
<dbReference type="KEGG" id="pno:SNOG_15150"/>
<dbReference type="EMBL" id="CH445360">
    <property type="protein sequence ID" value="EAT77375.1"/>
    <property type="molecule type" value="Genomic_DNA"/>
</dbReference>
<name>Q0TZ21_PHANO</name>
<evidence type="ECO:0000313" key="3">
    <source>
        <dbReference type="Proteomes" id="UP000001055"/>
    </source>
</evidence>
<feature type="transmembrane region" description="Helical" evidence="1">
    <location>
        <begin position="5"/>
        <end position="22"/>
    </location>
</feature>
<dbReference type="VEuPathDB" id="FungiDB:JI435_151500"/>
<dbReference type="RefSeq" id="XP_001805313.1">
    <property type="nucleotide sequence ID" value="XM_001805261.1"/>
</dbReference>
<accession>Q0TZ21</accession>
<keyword evidence="1" id="KW-0812">Transmembrane</keyword>
<evidence type="ECO:0000256" key="1">
    <source>
        <dbReference type="SAM" id="Phobius"/>
    </source>
</evidence>
<feature type="transmembrane region" description="Helical" evidence="1">
    <location>
        <begin position="64"/>
        <end position="85"/>
    </location>
</feature>
<reference evidence="3" key="1">
    <citation type="journal article" date="2007" name="Plant Cell">
        <title>Dothideomycete-plant interactions illuminated by genome sequencing and EST analysis of the wheat pathogen Stagonospora nodorum.</title>
        <authorList>
            <person name="Hane J.K."/>
            <person name="Lowe R.G."/>
            <person name="Solomon P.S."/>
            <person name="Tan K.C."/>
            <person name="Schoch C.L."/>
            <person name="Spatafora J.W."/>
            <person name="Crous P.W."/>
            <person name="Kodira C."/>
            <person name="Birren B.W."/>
            <person name="Galagan J.E."/>
            <person name="Torriani S.F."/>
            <person name="McDonald B.A."/>
            <person name="Oliver R.P."/>
        </authorList>
    </citation>
    <scope>NUCLEOTIDE SEQUENCE [LARGE SCALE GENOMIC DNA]</scope>
    <source>
        <strain evidence="3">SN15 / ATCC MYA-4574 / FGSC 10173</strain>
    </source>
</reference>
<evidence type="ECO:0000313" key="2">
    <source>
        <dbReference type="EMBL" id="EAT77375.1"/>
    </source>
</evidence>
<keyword evidence="1" id="KW-1133">Transmembrane helix</keyword>
<dbReference type="AlphaFoldDB" id="Q0TZ21"/>
<proteinExistence type="predicted"/>
<dbReference type="GeneID" id="5982241"/>
<dbReference type="HOGENOM" id="CLU_2441605_0_0_1"/>
<keyword evidence="1" id="KW-0472">Membrane</keyword>
<gene>
    <name evidence="2" type="ORF">SNOG_15150</name>
</gene>
<dbReference type="Proteomes" id="UP000001055">
    <property type="component" value="Unassembled WGS sequence"/>
</dbReference>
<protein>
    <submittedName>
        <fullName evidence="2">Uncharacterized protein</fullName>
    </submittedName>
</protein>
<feature type="transmembrane region" description="Helical" evidence="1">
    <location>
        <begin position="34"/>
        <end position="52"/>
    </location>
</feature>
<dbReference type="InParanoid" id="Q0TZ21"/>
<organism evidence="2 3">
    <name type="scientific">Phaeosphaeria nodorum (strain SN15 / ATCC MYA-4574 / FGSC 10173)</name>
    <name type="common">Glume blotch fungus</name>
    <name type="synonym">Parastagonospora nodorum</name>
    <dbReference type="NCBI Taxonomy" id="321614"/>
    <lineage>
        <taxon>Eukaryota</taxon>
        <taxon>Fungi</taxon>
        <taxon>Dikarya</taxon>
        <taxon>Ascomycota</taxon>
        <taxon>Pezizomycotina</taxon>
        <taxon>Dothideomycetes</taxon>
        <taxon>Pleosporomycetidae</taxon>
        <taxon>Pleosporales</taxon>
        <taxon>Pleosporineae</taxon>
        <taxon>Phaeosphaeriaceae</taxon>
        <taxon>Parastagonospora</taxon>
    </lineage>
</organism>